<keyword evidence="1" id="KW-0472">Membrane</keyword>
<gene>
    <name evidence="2" type="ORF">QYE76_001778</name>
</gene>
<feature type="transmembrane region" description="Helical" evidence="1">
    <location>
        <begin position="269"/>
        <end position="302"/>
    </location>
</feature>
<proteinExistence type="predicted"/>
<dbReference type="PANTHER" id="PTHR47481:SF31">
    <property type="entry name" value="OS01G0873500 PROTEIN"/>
    <property type="match status" value="1"/>
</dbReference>
<dbReference type="Proteomes" id="UP001231189">
    <property type="component" value="Unassembled WGS sequence"/>
</dbReference>
<dbReference type="AlphaFoldDB" id="A0AAD8RKF7"/>
<dbReference type="EMBL" id="JAUUTY010000005">
    <property type="protein sequence ID" value="KAK1627463.1"/>
    <property type="molecule type" value="Genomic_DNA"/>
</dbReference>
<sequence>MASSSSSTVLGVTLGSPPSQKLTRGNFLFWKTLVTPTLRGAQVLPLLEGTDVAPPEFIEVEDADKKKIKTASPAYAAWIARDQAVMSYLLNSLSPDILAHTVVLESSAQVWLKINTMFSTASRSKVNHLRDALNSTKKLELSATTYFAKMKGFCSELTAMGKPVDDDELVGYICPLMTSAKHIFKPRVILTPFKPTSLVVAVILVGVPTVTVIVLMMIVAAVVMMVVAAMILDAAMIGVVMIGVVTTGAVMITVAVMTPLVAVMTLHAVAMMILLAVVMTSVMVVLLLVAVMMATALTIAVVDVRPLPLWIPRAKYARSMATLLLIAGGAMMVIVMILMMMIVTPKLLI</sequence>
<name>A0AAD8RKF7_LOLMU</name>
<reference evidence="2" key="1">
    <citation type="submission" date="2023-07" db="EMBL/GenBank/DDBJ databases">
        <title>A chromosome-level genome assembly of Lolium multiflorum.</title>
        <authorList>
            <person name="Chen Y."/>
            <person name="Copetti D."/>
            <person name="Kolliker R."/>
            <person name="Studer B."/>
        </authorList>
    </citation>
    <scope>NUCLEOTIDE SEQUENCE</scope>
    <source>
        <strain evidence="2">02402/16</strain>
        <tissue evidence="2">Leaf</tissue>
    </source>
</reference>
<evidence type="ECO:0000256" key="1">
    <source>
        <dbReference type="SAM" id="Phobius"/>
    </source>
</evidence>
<keyword evidence="1" id="KW-0812">Transmembrane</keyword>
<feature type="transmembrane region" description="Helical" evidence="1">
    <location>
        <begin position="198"/>
        <end position="227"/>
    </location>
</feature>
<keyword evidence="1" id="KW-1133">Transmembrane helix</keyword>
<protein>
    <submittedName>
        <fullName evidence="2">Uncharacterized protein</fullName>
    </submittedName>
</protein>
<comment type="caution">
    <text evidence="2">The sequence shown here is derived from an EMBL/GenBank/DDBJ whole genome shotgun (WGS) entry which is preliminary data.</text>
</comment>
<evidence type="ECO:0000313" key="2">
    <source>
        <dbReference type="EMBL" id="KAK1627463.1"/>
    </source>
</evidence>
<feature type="transmembrane region" description="Helical" evidence="1">
    <location>
        <begin position="323"/>
        <end position="343"/>
    </location>
</feature>
<dbReference type="Pfam" id="PF14223">
    <property type="entry name" value="Retrotran_gag_2"/>
    <property type="match status" value="1"/>
</dbReference>
<accession>A0AAD8RKF7</accession>
<evidence type="ECO:0000313" key="3">
    <source>
        <dbReference type="Proteomes" id="UP001231189"/>
    </source>
</evidence>
<keyword evidence="3" id="KW-1185">Reference proteome</keyword>
<feature type="transmembrane region" description="Helical" evidence="1">
    <location>
        <begin position="234"/>
        <end position="257"/>
    </location>
</feature>
<dbReference type="PANTHER" id="PTHR47481">
    <property type="match status" value="1"/>
</dbReference>
<organism evidence="2 3">
    <name type="scientific">Lolium multiflorum</name>
    <name type="common">Italian ryegrass</name>
    <name type="synonym">Lolium perenne subsp. multiflorum</name>
    <dbReference type="NCBI Taxonomy" id="4521"/>
    <lineage>
        <taxon>Eukaryota</taxon>
        <taxon>Viridiplantae</taxon>
        <taxon>Streptophyta</taxon>
        <taxon>Embryophyta</taxon>
        <taxon>Tracheophyta</taxon>
        <taxon>Spermatophyta</taxon>
        <taxon>Magnoliopsida</taxon>
        <taxon>Liliopsida</taxon>
        <taxon>Poales</taxon>
        <taxon>Poaceae</taxon>
        <taxon>BOP clade</taxon>
        <taxon>Pooideae</taxon>
        <taxon>Poodae</taxon>
        <taxon>Poeae</taxon>
        <taxon>Poeae Chloroplast Group 2 (Poeae type)</taxon>
        <taxon>Loliodinae</taxon>
        <taxon>Loliinae</taxon>
        <taxon>Lolium</taxon>
    </lineage>
</organism>